<comment type="caution">
    <text evidence="2">The sequence shown here is derived from an EMBL/GenBank/DDBJ whole genome shotgun (WGS) entry which is preliminary data.</text>
</comment>
<dbReference type="Proteomes" id="UP000439314">
    <property type="component" value="Unassembled WGS sequence"/>
</dbReference>
<reference evidence="3" key="2">
    <citation type="journal article" date="2020" name="Plant Dis.">
        <title>A Grain Rot of Rice in Iran Caused by a Xanthomonas Strain Closely Related to X. sacchari.</title>
        <authorList>
            <person name="Mirghasempour S.A."/>
            <person name="Huang S."/>
            <person name="Studholme D.J."/>
            <person name="Brady C.L."/>
        </authorList>
    </citation>
    <scope>NUCLEOTIDE SEQUENCE</scope>
    <source>
        <strain evidence="3">SAM114</strain>
    </source>
</reference>
<feature type="domain" description="DUF7674" evidence="1">
    <location>
        <begin position="39"/>
        <end position="106"/>
    </location>
</feature>
<sequence length="138" mass="15487">MLSEESKAKIKDFYLVFSMNFPAHKIEESCSYFLPELEGDVPWTLIFSSLGNVVGEEIKSGSFRKRKEIFALIESAMKCGDEGLSTVVATGLLEELYKLAEKDEALMNELLVQLDGESVSYLKGWLEWSGGKWGRTCS</sequence>
<gene>
    <name evidence="2" type="ORF">GIY21_09785</name>
    <name evidence="3" type="ORF">GIY22_09780</name>
</gene>
<dbReference type="AlphaFoldDB" id="A0A6N7QAB5"/>
<evidence type="ECO:0000259" key="1">
    <source>
        <dbReference type="Pfam" id="PF24722"/>
    </source>
</evidence>
<dbReference type="RefSeq" id="WP_153751371.1">
    <property type="nucleotide sequence ID" value="NZ_WJPM01000007.1"/>
</dbReference>
<organism evidence="2 5">
    <name type="scientific">Xanthomonas sontii</name>
    <dbReference type="NCBI Taxonomy" id="2650745"/>
    <lineage>
        <taxon>Bacteria</taxon>
        <taxon>Pseudomonadati</taxon>
        <taxon>Pseudomonadota</taxon>
        <taxon>Gammaproteobacteria</taxon>
        <taxon>Lysobacterales</taxon>
        <taxon>Lysobacteraceae</taxon>
        <taxon>Xanthomonas</taxon>
    </lineage>
</organism>
<accession>A0A6N7QAB5</accession>
<reference evidence="4 5" key="1">
    <citation type="submission" date="2019-11" db="EMBL/GenBank/DDBJ databases">
        <title>First report of rice panicle blight caused by Xanthomonas sp. in Iran.</title>
        <authorList>
            <person name="Mirghasempour S.A."/>
            <person name="Huang S."/>
            <person name="Brady C.L."/>
            <person name="Studholme D.J."/>
        </authorList>
    </citation>
    <scope>NUCLEOTIDE SEQUENCE [LARGE SCALE GENOMIC DNA]</scope>
    <source>
        <strain evidence="2 5">ASD011</strain>
        <strain evidence="4">SAM114</strain>
    </source>
</reference>
<dbReference type="Pfam" id="PF24722">
    <property type="entry name" value="DUF7674"/>
    <property type="match status" value="1"/>
</dbReference>
<evidence type="ECO:0000313" key="2">
    <source>
        <dbReference type="EMBL" id="MRH00578.1"/>
    </source>
</evidence>
<evidence type="ECO:0000313" key="4">
    <source>
        <dbReference type="Proteomes" id="UP000437931"/>
    </source>
</evidence>
<dbReference type="InterPro" id="IPR056091">
    <property type="entry name" value="DUF7674"/>
</dbReference>
<evidence type="ECO:0000313" key="5">
    <source>
        <dbReference type="Proteomes" id="UP000439314"/>
    </source>
</evidence>
<dbReference type="EMBL" id="WJPM01000007">
    <property type="protein sequence ID" value="MRH74910.1"/>
    <property type="molecule type" value="Genomic_DNA"/>
</dbReference>
<dbReference type="Proteomes" id="UP000437931">
    <property type="component" value="Unassembled WGS sequence"/>
</dbReference>
<protein>
    <recommendedName>
        <fullName evidence="1">DUF7674 domain-containing protein</fullName>
    </recommendedName>
</protein>
<keyword evidence="4" id="KW-1185">Reference proteome</keyword>
<dbReference type="EMBL" id="WJPN01000007">
    <property type="protein sequence ID" value="MRH00578.1"/>
    <property type="molecule type" value="Genomic_DNA"/>
</dbReference>
<evidence type="ECO:0000313" key="3">
    <source>
        <dbReference type="EMBL" id="MRH74910.1"/>
    </source>
</evidence>
<proteinExistence type="predicted"/>
<name>A0A6N7QAB5_9XANT</name>